<protein>
    <submittedName>
        <fullName evidence="2">Uncharacterized protein</fullName>
    </submittedName>
</protein>
<name>A0A8J4D5R6_9CHLO</name>
<gene>
    <name evidence="2" type="ORF">Vretifemale_20858</name>
</gene>
<sequence length="116" mass="12640">MHATRVSDCSPFSSPPANRDLRSREEAEGVAAGAGAPEERPTAGRREAMNALRSREGTFWKNVGPGVSIHWRKGADSRCVEFGTFVNMVAEVRRLGHGLPSYHVVVRNVSPAPGEW</sequence>
<proteinExistence type="predicted"/>
<organism evidence="2 3">
    <name type="scientific">Volvox reticuliferus</name>
    <dbReference type="NCBI Taxonomy" id="1737510"/>
    <lineage>
        <taxon>Eukaryota</taxon>
        <taxon>Viridiplantae</taxon>
        <taxon>Chlorophyta</taxon>
        <taxon>core chlorophytes</taxon>
        <taxon>Chlorophyceae</taxon>
        <taxon>CS clade</taxon>
        <taxon>Chlamydomonadales</taxon>
        <taxon>Volvocaceae</taxon>
        <taxon>Volvox</taxon>
    </lineage>
</organism>
<dbReference type="AlphaFoldDB" id="A0A8J4D5R6"/>
<feature type="region of interest" description="Disordered" evidence="1">
    <location>
        <begin position="1"/>
        <end position="47"/>
    </location>
</feature>
<evidence type="ECO:0000256" key="1">
    <source>
        <dbReference type="SAM" id="MobiDB-lite"/>
    </source>
</evidence>
<dbReference type="Proteomes" id="UP000747110">
    <property type="component" value="Unassembled WGS sequence"/>
</dbReference>
<feature type="compositionally biased region" description="Basic and acidic residues" evidence="1">
    <location>
        <begin position="37"/>
        <end position="47"/>
    </location>
</feature>
<evidence type="ECO:0000313" key="2">
    <source>
        <dbReference type="EMBL" id="GIL93461.1"/>
    </source>
</evidence>
<reference evidence="2" key="1">
    <citation type="journal article" date="2021" name="Proc. Natl. Acad. Sci. U.S.A.">
        <title>Three genomes in the algal genus Volvox reveal the fate of a haploid sex-determining region after a transition to homothallism.</title>
        <authorList>
            <person name="Yamamoto K."/>
            <person name="Hamaji T."/>
            <person name="Kawai-Toyooka H."/>
            <person name="Matsuzaki R."/>
            <person name="Takahashi F."/>
            <person name="Nishimura Y."/>
            <person name="Kawachi M."/>
            <person name="Noguchi H."/>
            <person name="Minakuchi Y."/>
            <person name="Umen J.G."/>
            <person name="Toyoda A."/>
            <person name="Nozaki H."/>
        </authorList>
    </citation>
    <scope>NUCLEOTIDE SEQUENCE</scope>
    <source>
        <strain evidence="2">NIES-3786</strain>
    </source>
</reference>
<dbReference type="EMBL" id="BNCP01000101">
    <property type="protein sequence ID" value="GIL93461.1"/>
    <property type="molecule type" value="Genomic_DNA"/>
</dbReference>
<keyword evidence="3" id="KW-1185">Reference proteome</keyword>
<accession>A0A8J4D5R6</accession>
<comment type="caution">
    <text evidence="2">The sequence shown here is derived from an EMBL/GenBank/DDBJ whole genome shotgun (WGS) entry which is preliminary data.</text>
</comment>
<evidence type="ECO:0000313" key="3">
    <source>
        <dbReference type="Proteomes" id="UP000747110"/>
    </source>
</evidence>